<evidence type="ECO:0000313" key="1">
    <source>
        <dbReference type="EMBL" id="TWO72872.1"/>
    </source>
</evidence>
<dbReference type="Proteomes" id="UP000318199">
    <property type="component" value="Unassembled WGS sequence"/>
</dbReference>
<keyword evidence="2" id="KW-1185">Reference proteome</keyword>
<protein>
    <submittedName>
        <fullName evidence="1">Ferritin-like domain-containing protein</fullName>
    </submittedName>
</protein>
<dbReference type="CDD" id="cd00657">
    <property type="entry name" value="Ferritin_like"/>
    <property type="match status" value="1"/>
</dbReference>
<evidence type="ECO:0000313" key="2">
    <source>
        <dbReference type="Proteomes" id="UP000318199"/>
    </source>
</evidence>
<dbReference type="Gene3D" id="1.20.1260.10">
    <property type="match status" value="1"/>
</dbReference>
<proteinExistence type="predicted"/>
<dbReference type="InterPro" id="IPR012347">
    <property type="entry name" value="Ferritin-like"/>
</dbReference>
<sequence>MEATTTGMNRTGSKMSPLGTKAMVDAANQLSPPQPIDTAGMEAERINYIHAADSVGSIPPPGSVKGTLKMGIAKMKGGQPTILMDKLGERIAFERGGTRLYDALLAKYNALQDDGQDLLPPAEEAMGALAGDAASLAPVQGESPAQTLLRIRNEEMQHFKMLAAEMERMGGDPTAMTPCADVTATSTMGLMQVVTDPRTTLAQCFNAMLTAELTDNAGFELLIMLAEDAGESELAGKLLGAFTQEQEHLAVIKGWLAALVTRAAGTETV</sequence>
<organism evidence="1 2">
    <name type="scientific">Caenimonas sedimenti</name>
    <dbReference type="NCBI Taxonomy" id="2596921"/>
    <lineage>
        <taxon>Bacteria</taxon>
        <taxon>Pseudomonadati</taxon>
        <taxon>Pseudomonadota</taxon>
        <taxon>Betaproteobacteria</taxon>
        <taxon>Burkholderiales</taxon>
        <taxon>Comamonadaceae</taxon>
        <taxon>Caenimonas</taxon>
    </lineage>
</organism>
<reference evidence="1 2" key="1">
    <citation type="submission" date="2019-07" db="EMBL/GenBank/DDBJ databases">
        <title>Caenimonas sedimenti sp. nov., isolated from activated sludge.</title>
        <authorList>
            <person name="Xu J."/>
        </authorList>
    </citation>
    <scope>NUCLEOTIDE SEQUENCE [LARGE SCALE GENOMIC DNA]</scope>
    <source>
        <strain evidence="1 2">HX-9-20</strain>
    </source>
</reference>
<accession>A0A562ZW76</accession>
<comment type="caution">
    <text evidence="1">The sequence shown here is derived from an EMBL/GenBank/DDBJ whole genome shotgun (WGS) entry which is preliminary data.</text>
</comment>
<name>A0A562ZW76_9BURK</name>
<dbReference type="RefSeq" id="WP_145890124.1">
    <property type="nucleotide sequence ID" value="NZ_VOBQ01000002.1"/>
</dbReference>
<dbReference type="OrthoDB" id="5291582at2"/>
<dbReference type="SUPFAM" id="SSF47240">
    <property type="entry name" value="Ferritin-like"/>
    <property type="match status" value="1"/>
</dbReference>
<dbReference type="EMBL" id="VOBQ01000002">
    <property type="protein sequence ID" value="TWO72872.1"/>
    <property type="molecule type" value="Genomic_DNA"/>
</dbReference>
<dbReference type="InterPro" id="IPR009078">
    <property type="entry name" value="Ferritin-like_SF"/>
</dbReference>
<gene>
    <name evidence="1" type="ORF">FN976_01100</name>
</gene>
<dbReference type="AlphaFoldDB" id="A0A562ZW76"/>